<feature type="non-terminal residue" evidence="1">
    <location>
        <position position="60"/>
    </location>
</feature>
<proteinExistence type="predicted"/>
<organism evidence="1">
    <name type="scientific">Nothobranchius kadleci</name>
    <name type="common">African annual killifish</name>
    <dbReference type="NCBI Taxonomy" id="1051664"/>
    <lineage>
        <taxon>Eukaryota</taxon>
        <taxon>Metazoa</taxon>
        <taxon>Chordata</taxon>
        <taxon>Craniata</taxon>
        <taxon>Vertebrata</taxon>
        <taxon>Euteleostomi</taxon>
        <taxon>Actinopterygii</taxon>
        <taxon>Neopterygii</taxon>
        <taxon>Teleostei</taxon>
        <taxon>Neoteleostei</taxon>
        <taxon>Acanthomorphata</taxon>
        <taxon>Ovalentaria</taxon>
        <taxon>Atherinomorphae</taxon>
        <taxon>Cyprinodontiformes</taxon>
        <taxon>Nothobranchiidae</taxon>
        <taxon>Nothobranchius</taxon>
    </lineage>
</organism>
<reference evidence="1" key="1">
    <citation type="submission" date="2016-05" db="EMBL/GenBank/DDBJ databases">
        <authorList>
            <person name="Lavstsen T."/>
            <person name="Jespersen J.S."/>
        </authorList>
    </citation>
    <scope>NUCLEOTIDE SEQUENCE</scope>
    <source>
        <tissue evidence="1">Brain</tissue>
    </source>
</reference>
<gene>
    <name evidence="1" type="primary">Nfu_g_1_024454</name>
</gene>
<reference evidence="1" key="2">
    <citation type="submission" date="2016-06" db="EMBL/GenBank/DDBJ databases">
        <title>The genome of a short-lived fish provides insights into sex chromosome evolution and the genetic control of aging.</title>
        <authorList>
            <person name="Reichwald K."/>
            <person name="Felder M."/>
            <person name="Petzold A."/>
            <person name="Koch P."/>
            <person name="Groth M."/>
            <person name="Platzer M."/>
        </authorList>
    </citation>
    <scope>NUCLEOTIDE SEQUENCE</scope>
    <source>
        <tissue evidence="1">Brain</tissue>
    </source>
</reference>
<name>A0A1A8DLJ4_NOTKA</name>
<dbReference type="EMBL" id="HAEA01006402">
    <property type="protein sequence ID" value="SBQ34882.1"/>
    <property type="molecule type" value="Transcribed_RNA"/>
</dbReference>
<sequence>TTKWFLSAAMSALHQGRVTCGEHNSSVTTNGIHFNDYQEISWEEVQLLALLPLSKKVAGS</sequence>
<protein>
    <submittedName>
        <fullName evidence="1">Uncharacterized protein</fullName>
    </submittedName>
</protein>
<accession>A0A1A8DLJ4</accession>
<feature type="non-terminal residue" evidence="1">
    <location>
        <position position="1"/>
    </location>
</feature>
<evidence type="ECO:0000313" key="1">
    <source>
        <dbReference type="EMBL" id="SBQ34882.1"/>
    </source>
</evidence>
<dbReference type="AlphaFoldDB" id="A0A1A8DLJ4"/>